<dbReference type="AlphaFoldDB" id="A0A1X2J2X8"/>
<protein>
    <submittedName>
        <fullName evidence="2">Uncharacterized protein</fullName>
    </submittedName>
</protein>
<keyword evidence="3" id="KW-1185">Reference proteome</keyword>
<evidence type="ECO:0000313" key="3">
    <source>
        <dbReference type="Proteomes" id="UP000193560"/>
    </source>
</evidence>
<comment type="caution">
    <text evidence="2">The sequence shown here is derived from an EMBL/GenBank/DDBJ whole genome shotgun (WGS) entry which is preliminary data.</text>
</comment>
<gene>
    <name evidence="2" type="ORF">BCR42DRAFT_401709</name>
</gene>
<evidence type="ECO:0000256" key="1">
    <source>
        <dbReference type="SAM" id="SignalP"/>
    </source>
</evidence>
<dbReference type="Proteomes" id="UP000193560">
    <property type="component" value="Unassembled WGS sequence"/>
</dbReference>
<accession>A0A1X2J2X8</accession>
<reference evidence="2 3" key="1">
    <citation type="submission" date="2016-07" db="EMBL/GenBank/DDBJ databases">
        <title>Pervasive Adenine N6-methylation of Active Genes in Fungi.</title>
        <authorList>
            <consortium name="DOE Joint Genome Institute"/>
            <person name="Mondo S.J."/>
            <person name="Dannebaum R.O."/>
            <person name="Kuo R.C."/>
            <person name="Labutti K."/>
            <person name="Haridas S."/>
            <person name="Kuo A."/>
            <person name="Salamov A."/>
            <person name="Ahrendt S.R."/>
            <person name="Lipzen A."/>
            <person name="Sullivan W."/>
            <person name="Andreopoulos W.B."/>
            <person name="Clum A."/>
            <person name="Lindquist E."/>
            <person name="Daum C."/>
            <person name="Ramamoorthy G.K."/>
            <person name="Gryganskyi A."/>
            <person name="Culley D."/>
            <person name="Magnuson J.K."/>
            <person name="James T.Y."/>
            <person name="O'Malley M.A."/>
            <person name="Stajich J.E."/>
            <person name="Spatafora J.W."/>
            <person name="Visel A."/>
            <person name="Grigoriev I.V."/>
        </authorList>
    </citation>
    <scope>NUCLEOTIDE SEQUENCE [LARGE SCALE GENOMIC DNA]</scope>
    <source>
        <strain evidence="2 3">NRRL 1336</strain>
    </source>
</reference>
<sequence length="66" mass="7593">MRYMLFLWDAILAILSQPSKLFEAQVYIISPSKKRVIRYKATLALPSNVDSTNESPGKLQNRFMTT</sequence>
<name>A0A1X2J2X8_9FUNG</name>
<feature type="chain" id="PRO_5010884172" evidence="1">
    <location>
        <begin position="22"/>
        <end position="66"/>
    </location>
</feature>
<organism evidence="2 3">
    <name type="scientific">Absidia repens</name>
    <dbReference type="NCBI Taxonomy" id="90262"/>
    <lineage>
        <taxon>Eukaryota</taxon>
        <taxon>Fungi</taxon>
        <taxon>Fungi incertae sedis</taxon>
        <taxon>Mucoromycota</taxon>
        <taxon>Mucoromycotina</taxon>
        <taxon>Mucoromycetes</taxon>
        <taxon>Mucorales</taxon>
        <taxon>Cunninghamellaceae</taxon>
        <taxon>Absidia</taxon>
    </lineage>
</organism>
<feature type="signal peptide" evidence="1">
    <location>
        <begin position="1"/>
        <end position="21"/>
    </location>
</feature>
<proteinExistence type="predicted"/>
<keyword evidence="1" id="KW-0732">Signal</keyword>
<evidence type="ECO:0000313" key="2">
    <source>
        <dbReference type="EMBL" id="ORZ26160.1"/>
    </source>
</evidence>
<dbReference type="EMBL" id="MCGE01000001">
    <property type="protein sequence ID" value="ORZ26160.1"/>
    <property type="molecule type" value="Genomic_DNA"/>
</dbReference>